<evidence type="ECO:0000256" key="8">
    <source>
        <dbReference type="ARBA" id="ARBA00022840"/>
    </source>
</evidence>
<dbReference type="RefSeq" id="WP_092021937.1">
    <property type="nucleotide sequence ID" value="NZ_FOUE01000002.1"/>
</dbReference>
<evidence type="ECO:0000256" key="4">
    <source>
        <dbReference type="ARBA" id="ARBA00022763"/>
    </source>
</evidence>
<evidence type="ECO:0000256" key="9">
    <source>
        <dbReference type="ARBA" id="ARBA00022842"/>
    </source>
</evidence>
<dbReference type="Pfam" id="PF12705">
    <property type="entry name" value="PDDEXK_1"/>
    <property type="match status" value="1"/>
</dbReference>
<dbReference type="GO" id="GO:0008854">
    <property type="term" value="F:exodeoxyribonuclease V activity"/>
    <property type="evidence" value="ECO:0007669"/>
    <property type="project" value="UniProtKB-EC"/>
</dbReference>
<accession>A0A1I4PD99</accession>
<evidence type="ECO:0000313" key="20">
    <source>
        <dbReference type="EMBL" id="SFM25670.1"/>
    </source>
</evidence>
<dbReference type="OrthoDB" id="9810135at2"/>
<dbReference type="Gene3D" id="1.10.3170.10">
    <property type="entry name" value="Recbcd, chain B, domain 2"/>
    <property type="match status" value="1"/>
</dbReference>
<dbReference type="GO" id="GO:0000724">
    <property type="term" value="P:double-strand break repair via homologous recombination"/>
    <property type="evidence" value="ECO:0007669"/>
    <property type="project" value="UniProtKB-UniRule"/>
</dbReference>
<evidence type="ECO:0000256" key="7">
    <source>
        <dbReference type="ARBA" id="ARBA00022839"/>
    </source>
</evidence>
<reference evidence="21" key="1">
    <citation type="submission" date="2016-10" db="EMBL/GenBank/DDBJ databases">
        <authorList>
            <person name="Varghese N."/>
            <person name="Submissions S."/>
        </authorList>
    </citation>
    <scope>NUCLEOTIDE SEQUENCE [LARGE SCALE GENOMIC DNA]</scope>
    <source>
        <strain evidence="21">CGMCC 1.7061</strain>
    </source>
</reference>
<dbReference type="GO" id="GO:0005524">
    <property type="term" value="F:ATP binding"/>
    <property type="evidence" value="ECO:0007669"/>
    <property type="project" value="UniProtKB-UniRule"/>
</dbReference>
<dbReference type="PROSITE" id="PS51198">
    <property type="entry name" value="UVRD_HELICASE_ATP_BIND"/>
    <property type="match status" value="1"/>
</dbReference>
<feature type="active site" description="For nuclease activity" evidence="15">
    <location>
        <position position="1143"/>
    </location>
</feature>
<feature type="binding site" evidence="15">
    <location>
        <position position="1130"/>
    </location>
    <ligand>
        <name>Mg(2+)</name>
        <dbReference type="ChEBI" id="CHEBI:18420"/>
    </ligand>
</feature>
<evidence type="ECO:0000256" key="14">
    <source>
        <dbReference type="ARBA" id="ARBA00048988"/>
    </source>
</evidence>
<dbReference type="InterPro" id="IPR004586">
    <property type="entry name" value="RecB"/>
</dbReference>
<evidence type="ECO:0000256" key="11">
    <source>
        <dbReference type="ARBA" id="ARBA00023204"/>
    </source>
</evidence>
<sequence length="1250" mass="139298">MTDRNQGVEVSTGVSALNPLTLPLRGSQLIEASAGTGKTFTIAMLYVRAVLGHGEVPECGRPLTPRDILVVTFTDAATKELRDRIRKRLAEAAAVFREPPGQMGGSGPLYDLRNDYPDTESWPGKARLLQLAAESMDEASVHTIHGWCNRMLTEHAFDSGGLFNQSLETDHSDLMLLVVKDYWRSYVATMDAGVANLWLDQFPSPDALRDKVSGLLALEGELPQAPDSPGALLDARVESLREVFDQIRPSIASAADDFLAVLRDAASRKEFNGNSLRLKNVEGWLGKLVEWAASQDLSAPELTDAAWARLSPTGIEQAWKKGVCPADHPLIQQVVALNEVCQEPVPVKQMLFHAAHWIAERLEREKQRRAELGFDDLLVRMDRALSGASGSRLSNAIRQQFPLVMIDEFQDTDPVQYRIFDTIYRPEANRPESGLLMIGDPKQAIYGFRGADIYTYLKARVATADRQVTLPRNFRSAASMVEATNHLFRHGEASGAKGAFLFGRGNDTPVPFIPVEANGRGEHLQIDGKASAALTFWTRESEDNKSEAMADVAGACASEIVRLLNQGQTGQAAFVGDNGSREALKARDIAVLVNSGTEAELVRTELALRGVKSVYLSDRRSVLDSAEARDIIYWLEACAEPERDDLVRAALATATLAVDWATLDQLRNNELAWETELEQFRSFRNIWRRQGVLAMLRRLLTHFDVPARLLASRAGERTLTDVLHLAELLQQESQQVDGEQSLIRRFSEMVTARGERADAMQVRLESDAELVQVITVHKSKGLEYPLVFLPFATSCRPAKGQRLPLIWHDDDGNQQLAFEPRDEIIGRMDEERLGEDVRKLYVALTRARHATWVGAPALKGEEARSALSYLVGQQPGQQVSSGLEQLAGTCPEIRVQPLPPATDAVYAAPETPALGHARTRTAPDWHDWWIASYSAIRYRSEQPALGAQASRNESESPGEERIREESDAANREAPPPLPNPAPTTHAIHRFYRGAEPGTFLHDLLEWAAKEGFRETADNPEARLEYITHRCQLRGWEPWAEPLGHWMGALLTMPMSLPVQPTGHKPEASLATLAQAVPEMEFWLSSHGVDVSELDRLVRPQTMTRWNSQQIPKRPQADNMMFNGMLKGFIDLVFEHEGRYYVADYKSNFIGPDDDDYSEVAMAKVIAEKRYDLQFTLYLLALHRLLKSRLPDYDYDRHIGGAVYLFLRGNNADSQGVYCERPDRSLIEALDCLFRTGDAGRTGEMTQEALL</sequence>
<evidence type="ECO:0000256" key="16">
    <source>
        <dbReference type="PROSITE-ProRule" id="PRU00560"/>
    </source>
</evidence>
<dbReference type="Pfam" id="PF00580">
    <property type="entry name" value="UvrD-helicase"/>
    <property type="match status" value="1"/>
</dbReference>
<comment type="similarity">
    <text evidence="15">Belongs to the helicase family. UvrD subfamily.</text>
</comment>
<dbReference type="PROSITE" id="PS51217">
    <property type="entry name" value="UVRD_HELICASE_CTER"/>
    <property type="match status" value="1"/>
</dbReference>
<evidence type="ECO:0000256" key="5">
    <source>
        <dbReference type="ARBA" id="ARBA00022801"/>
    </source>
</evidence>
<keyword evidence="11 15" id="KW-0234">DNA repair</keyword>
<proteinExistence type="inferred from homology"/>
<keyword evidence="2 15" id="KW-0479">Metal-binding</keyword>
<dbReference type="GO" id="GO:0043138">
    <property type="term" value="F:3'-5' DNA helicase activity"/>
    <property type="evidence" value="ECO:0007669"/>
    <property type="project" value="UniProtKB-UniRule"/>
</dbReference>
<dbReference type="SUPFAM" id="SSF52540">
    <property type="entry name" value="P-loop containing nucleoside triphosphate hydrolases"/>
    <property type="match status" value="1"/>
</dbReference>
<protein>
    <recommendedName>
        <fullName evidence="15">RecBCD enzyme subunit RecB</fullName>
        <ecNumber evidence="15">3.1.11.5</ecNumber>
        <ecNumber evidence="15">5.6.2.4</ecNumber>
    </recommendedName>
    <alternativeName>
        <fullName evidence="15">DNA 3'-5' helicase subunit RecB</fullName>
    </alternativeName>
    <alternativeName>
        <fullName evidence="15">Exonuclease V subunit RecB</fullName>
        <shortName evidence="15">ExoV subunit RecB</shortName>
    </alternativeName>
    <alternativeName>
        <fullName evidence="15">Helicase/nuclease RecBCD subunit RecB</fullName>
    </alternativeName>
</protein>
<dbReference type="PANTHER" id="PTHR11070">
    <property type="entry name" value="UVRD / RECB / PCRA DNA HELICASE FAMILY MEMBER"/>
    <property type="match status" value="1"/>
</dbReference>
<feature type="binding site" evidence="15">
    <location>
        <position position="1001"/>
    </location>
    <ligand>
        <name>Mg(2+)</name>
        <dbReference type="ChEBI" id="CHEBI:18420"/>
    </ligand>
</feature>
<evidence type="ECO:0000256" key="17">
    <source>
        <dbReference type="SAM" id="MobiDB-lite"/>
    </source>
</evidence>
<feature type="region of interest" description="Disordered" evidence="17">
    <location>
        <begin position="943"/>
        <end position="984"/>
    </location>
</feature>
<keyword evidence="9 15" id="KW-0460">Magnesium</keyword>
<keyword evidence="10 15" id="KW-0238">DNA-binding</keyword>
<feature type="compositionally biased region" description="Basic and acidic residues" evidence="17">
    <location>
        <begin position="952"/>
        <end position="970"/>
    </location>
</feature>
<keyword evidence="6 15" id="KW-0347">Helicase</keyword>
<dbReference type="InterPro" id="IPR027417">
    <property type="entry name" value="P-loop_NTPase"/>
</dbReference>
<feature type="region of interest" description="Nuclease activity, interacts with RecD and RecA" evidence="15">
    <location>
        <begin position="927"/>
        <end position="1250"/>
    </location>
</feature>
<dbReference type="InterPro" id="IPR011335">
    <property type="entry name" value="Restrct_endonuc-II-like"/>
</dbReference>
<comment type="domain">
    <text evidence="15">The C-terminal domain has nuclease activity and interacts with RecD. It interacts with RecA, facilitating its loading onto ssDNA.</text>
</comment>
<dbReference type="GO" id="GO:0005829">
    <property type="term" value="C:cytosol"/>
    <property type="evidence" value="ECO:0007669"/>
    <property type="project" value="TreeGrafter"/>
</dbReference>
<comment type="function">
    <text evidence="15">A helicase/nuclease that prepares dsDNA breaks (DSB) for recombinational DNA repair. Binds to DSBs and unwinds DNA via a highly rapid and processive ATP-dependent bidirectional helicase activity. Unwinds dsDNA until it encounters a Chi (crossover hotspot instigator) sequence from the 3' direction. Cuts ssDNA a few nucleotides 3' to the Chi site. The properties and activities of the enzyme are changed at Chi. The Chi-altered holoenzyme produces a long 3'-ssDNA overhang and facilitates RecA-binding to the ssDNA for homologous DNA recombination and repair. Holoenzyme degrades any linearized DNA that is unable to undergo homologous recombination. In the holoenzyme this subunit contributes ATPase, 3'-5' helicase, exonuclease activity and loads RecA onto ssDNA.</text>
</comment>
<keyword evidence="21" id="KW-1185">Reference proteome</keyword>
<keyword evidence="1 15" id="KW-0540">Nuclease</keyword>
<dbReference type="GO" id="GO:0009338">
    <property type="term" value="C:exodeoxyribonuclease V complex"/>
    <property type="evidence" value="ECO:0007669"/>
    <property type="project" value="TreeGrafter"/>
</dbReference>
<feature type="region of interest" description="DNA-binding and helicase activity, interacts with RecC" evidence="15">
    <location>
        <begin position="1"/>
        <end position="880"/>
    </location>
</feature>
<dbReference type="InterPro" id="IPR011604">
    <property type="entry name" value="PDDEXK-like_dom_sf"/>
</dbReference>
<dbReference type="EMBL" id="FOUE01000002">
    <property type="protein sequence ID" value="SFM25670.1"/>
    <property type="molecule type" value="Genomic_DNA"/>
</dbReference>
<dbReference type="EC" id="3.1.11.5" evidence="15"/>
<gene>
    <name evidence="15" type="primary">recB</name>
    <name evidence="20" type="ORF">SAMN04487963_1948</name>
</gene>
<dbReference type="HAMAP" id="MF_01485">
    <property type="entry name" value="RecB"/>
    <property type="match status" value="1"/>
</dbReference>
<dbReference type="CDD" id="cd22352">
    <property type="entry name" value="RecB_C-like"/>
    <property type="match status" value="1"/>
</dbReference>
<evidence type="ECO:0000256" key="12">
    <source>
        <dbReference type="ARBA" id="ARBA00023235"/>
    </source>
</evidence>
<dbReference type="GO" id="GO:0003677">
    <property type="term" value="F:DNA binding"/>
    <property type="evidence" value="ECO:0007669"/>
    <property type="project" value="UniProtKB-UniRule"/>
</dbReference>
<keyword evidence="4 15" id="KW-0227">DNA damage</keyword>
<feature type="binding site" evidence="15">
    <location>
        <position position="1143"/>
    </location>
    <ligand>
        <name>Mg(2+)</name>
        <dbReference type="ChEBI" id="CHEBI:18420"/>
    </ligand>
</feature>
<comment type="miscellaneous">
    <text evidence="15">In the RecBCD complex, RecB has a slow 3'-5' helicase, an exonuclease activity and loads RecA onto ssDNA, RecD has a fast 5'-3' helicase activity, while RecC stimulates the ATPase and processivity of the RecB helicase and contributes to recognition of the Chi site.</text>
</comment>
<dbReference type="InterPro" id="IPR000212">
    <property type="entry name" value="DNA_helicase_UvrD/REP"/>
</dbReference>
<feature type="binding site" evidence="16">
    <location>
        <begin position="32"/>
        <end position="39"/>
    </location>
    <ligand>
        <name>ATP</name>
        <dbReference type="ChEBI" id="CHEBI:30616"/>
    </ligand>
</feature>
<dbReference type="SUPFAM" id="SSF52980">
    <property type="entry name" value="Restriction endonuclease-like"/>
    <property type="match status" value="1"/>
</dbReference>
<keyword evidence="8 15" id="KW-0067">ATP-binding</keyword>
<dbReference type="Gene3D" id="3.40.50.300">
    <property type="entry name" value="P-loop containing nucleotide triphosphate hydrolases"/>
    <property type="match status" value="2"/>
</dbReference>
<dbReference type="GO" id="GO:0016887">
    <property type="term" value="F:ATP hydrolysis activity"/>
    <property type="evidence" value="ECO:0007669"/>
    <property type="project" value="RHEA"/>
</dbReference>
<dbReference type="Pfam" id="PF13361">
    <property type="entry name" value="UvrD_C"/>
    <property type="match status" value="1"/>
</dbReference>
<dbReference type="AlphaFoldDB" id="A0A1I4PD99"/>
<name>A0A1I4PD99_9GAMM</name>
<organism evidence="20 21">
    <name type="scientific">Marinobacter zhejiangensis</name>
    <dbReference type="NCBI Taxonomy" id="488535"/>
    <lineage>
        <taxon>Bacteria</taxon>
        <taxon>Pseudomonadati</taxon>
        <taxon>Pseudomonadota</taxon>
        <taxon>Gammaproteobacteria</taxon>
        <taxon>Pseudomonadales</taxon>
        <taxon>Marinobacteraceae</taxon>
        <taxon>Marinobacter</taxon>
    </lineage>
</organism>
<keyword evidence="12 15" id="KW-0413">Isomerase</keyword>
<comment type="catalytic activity">
    <reaction evidence="15">
        <text>Exonucleolytic cleavage (in the presence of ATP) in either 5'- to 3'- or 3'- to 5'-direction to yield 5'-phosphooligonucleotides.</text>
        <dbReference type="EC" id="3.1.11.5"/>
    </reaction>
</comment>
<evidence type="ECO:0000256" key="10">
    <source>
        <dbReference type="ARBA" id="ARBA00023125"/>
    </source>
</evidence>
<comment type="subunit">
    <text evidence="15">Heterotrimer of RecB, RecC and RecD. All subunits contribute to DNA-binding. Interacts with RecA.</text>
</comment>
<comment type="cofactor">
    <cofactor evidence="15">
        <name>Mg(2+)</name>
        <dbReference type="ChEBI" id="CHEBI:18420"/>
    </cofactor>
    <text evidence="15">Binds 1 Mg(2+) ion per subunit.</text>
</comment>
<comment type="domain">
    <text evidence="15">The N-terminal DNA-binding domain is a ssDNA-dependent ATPase and has ATP-dependent 3'-5' helicase function. This domain interacts with RecC.</text>
</comment>
<dbReference type="InterPro" id="IPR038726">
    <property type="entry name" value="PDDEXK_AddAB-type"/>
</dbReference>
<dbReference type="PANTHER" id="PTHR11070:SF23">
    <property type="entry name" value="RECBCD ENZYME SUBUNIT RECB"/>
    <property type="match status" value="1"/>
</dbReference>
<evidence type="ECO:0000259" key="19">
    <source>
        <dbReference type="PROSITE" id="PS51217"/>
    </source>
</evidence>
<evidence type="ECO:0000256" key="1">
    <source>
        <dbReference type="ARBA" id="ARBA00022722"/>
    </source>
</evidence>
<evidence type="ECO:0000256" key="2">
    <source>
        <dbReference type="ARBA" id="ARBA00022723"/>
    </source>
</evidence>
<keyword evidence="7 15" id="KW-0269">Exonuclease</keyword>
<dbReference type="InterPro" id="IPR014016">
    <property type="entry name" value="UvrD-like_ATP-bd"/>
</dbReference>
<feature type="domain" description="UvrD-like helicase C-terminal" evidence="19">
    <location>
        <begin position="478"/>
        <end position="781"/>
    </location>
</feature>
<comment type="catalytic activity">
    <reaction evidence="14 15">
        <text>ATP + H2O = ADP + phosphate + H(+)</text>
        <dbReference type="Rhea" id="RHEA:13065"/>
        <dbReference type="ChEBI" id="CHEBI:15377"/>
        <dbReference type="ChEBI" id="CHEBI:15378"/>
        <dbReference type="ChEBI" id="CHEBI:30616"/>
        <dbReference type="ChEBI" id="CHEBI:43474"/>
        <dbReference type="ChEBI" id="CHEBI:456216"/>
        <dbReference type="EC" id="5.6.2.4"/>
    </reaction>
</comment>
<dbReference type="EC" id="5.6.2.4" evidence="15"/>
<evidence type="ECO:0000259" key="18">
    <source>
        <dbReference type="PROSITE" id="PS51198"/>
    </source>
</evidence>
<comment type="catalytic activity">
    <reaction evidence="13 15">
        <text>Couples ATP hydrolysis with the unwinding of duplex DNA by translocating in the 3'-5' direction.</text>
        <dbReference type="EC" id="5.6.2.4"/>
    </reaction>
</comment>
<evidence type="ECO:0000313" key="21">
    <source>
        <dbReference type="Proteomes" id="UP000198519"/>
    </source>
</evidence>
<feature type="domain" description="UvrD-like helicase ATP-binding" evidence="18">
    <location>
        <begin position="11"/>
        <end position="477"/>
    </location>
</feature>
<dbReference type="Gene3D" id="1.10.486.10">
    <property type="entry name" value="PCRA, domain 4"/>
    <property type="match status" value="1"/>
</dbReference>
<evidence type="ECO:0000256" key="13">
    <source>
        <dbReference type="ARBA" id="ARBA00034617"/>
    </source>
</evidence>
<dbReference type="Proteomes" id="UP000198519">
    <property type="component" value="Unassembled WGS sequence"/>
</dbReference>
<keyword evidence="5 15" id="KW-0378">Hydrolase</keyword>
<dbReference type="GO" id="GO:0000287">
    <property type="term" value="F:magnesium ion binding"/>
    <property type="evidence" value="ECO:0007669"/>
    <property type="project" value="UniProtKB-UniRule"/>
</dbReference>
<evidence type="ECO:0000256" key="15">
    <source>
        <dbReference type="HAMAP-Rule" id="MF_01485"/>
    </source>
</evidence>
<evidence type="ECO:0000256" key="6">
    <source>
        <dbReference type="ARBA" id="ARBA00022806"/>
    </source>
</evidence>
<dbReference type="NCBIfam" id="TIGR00609">
    <property type="entry name" value="recB"/>
    <property type="match status" value="1"/>
</dbReference>
<dbReference type="STRING" id="488535.SAMN04487963_1948"/>
<dbReference type="InterPro" id="IPR014017">
    <property type="entry name" value="DNA_helicase_UvrD-like_C"/>
</dbReference>
<evidence type="ECO:0000256" key="3">
    <source>
        <dbReference type="ARBA" id="ARBA00022741"/>
    </source>
</evidence>
<keyword evidence="3 15" id="KW-0547">Nucleotide-binding</keyword>
<dbReference type="Gene3D" id="3.90.320.10">
    <property type="match status" value="1"/>
</dbReference>